<dbReference type="EMBL" id="CAUYUJ010016356">
    <property type="protein sequence ID" value="CAK0864336.1"/>
    <property type="molecule type" value="Genomic_DNA"/>
</dbReference>
<organism evidence="2 3">
    <name type="scientific">Prorocentrum cordatum</name>
    <dbReference type="NCBI Taxonomy" id="2364126"/>
    <lineage>
        <taxon>Eukaryota</taxon>
        <taxon>Sar</taxon>
        <taxon>Alveolata</taxon>
        <taxon>Dinophyceae</taxon>
        <taxon>Prorocentrales</taxon>
        <taxon>Prorocentraceae</taxon>
        <taxon>Prorocentrum</taxon>
    </lineage>
</organism>
<feature type="compositionally biased region" description="Basic residues" evidence="1">
    <location>
        <begin position="37"/>
        <end position="60"/>
    </location>
</feature>
<protein>
    <submittedName>
        <fullName evidence="2">Uncharacterized protein</fullName>
    </submittedName>
</protein>
<evidence type="ECO:0000256" key="1">
    <source>
        <dbReference type="SAM" id="MobiDB-lite"/>
    </source>
</evidence>
<keyword evidence="3" id="KW-1185">Reference proteome</keyword>
<dbReference type="PROSITE" id="PS51257">
    <property type="entry name" value="PROKAR_LIPOPROTEIN"/>
    <property type="match status" value="1"/>
</dbReference>
<feature type="region of interest" description="Disordered" evidence="1">
    <location>
        <begin position="35"/>
        <end position="68"/>
    </location>
</feature>
<comment type="caution">
    <text evidence="2">The sequence shown here is derived from an EMBL/GenBank/DDBJ whole genome shotgun (WGS) entry which is preliminary data.</text>
</comment>
<sequence length="202" mass="21418">MKAARVLLPVPGGPHTTYGCRAPGSSAAATTRCCPRSARRAAARRRRPGRARAGRPRPARSGRGPRACGTSRARCIATFWKRCGKNSTSNGPVADARLLVRREQHGAARATRLRGGAVGARRGAADLDAHAAQQLLWGRPELVVLRGVQPEEPVPRLRQGVDPEAPPAHSSVTPSSSTQRPSWSRADRRSQAVRSGAPAASL</sequence>
<accession>A0ABN9UWB7</accession>
<dbReference type="Proteomes" id="UP001189429">
    <property type="component" value="Unassembled WGS sequence"/>
</dbReference>
<gene>
    <name evidence="2" type="ORF">PCOR1329_LOCUS52254</name>
</gene>
<proteinExistence type="predicted"/>
<feature type="non-terminal residue" evidence="2">
    <location>
        <position position="202"/>
    </location>
</feature>
<evidence type="ECO:0000313" key="3">
    <source>
        <dbReference type="Proteomes" id="UP001189429"/>
    </source>
</evidence>
<evidence type="ECO:0000313" key="2">
    <source>
        <dbReference type="EMBL" id="CAK0864336.1"/>
    </source>
</evidence>
<name>A0ABN9UWB7_9DINO</name>
<feature type="compositionally biased region" description="Polar residues" evidence="1">
    <location>
        <begin position="170"/>
        <end position="182"/>
    </location>
</feature>
<feature type="region of interest" description="Disordered" evidence="1">
    <location>
        <begin position="152"/>
        <end position="202"/>
    </location>
</feature>
<reference evidence="2" key="1">
    <citation type="submission" date="2023-10" db="EMBL/GenBank/DDBJ databases">
        <authorList>
            <person name="Chen Y."/>
            <person name="Shah S."/>
            <person name="Dougan E. K."/>
            <person name="Thang M."/>
            <person name="Chan C."/>
        </authorList>
    </citation>
    <scope>NUCLEOTIDE SEQUENCE [LARGE SCALE GENOMIC DNA]</scope>
</reference>